<gene>
    <name evidence="7" type="ORF">BOH78_2904</name>
    <name evidence="8" type="ORF">CAS74_004174</name>
    <name evidence="6" type="ORF">JL09_g3151</name>
</gene>
<reference evidence="9" key="1">
    <citation type="journal article" date="2014" name="Microb. Cell Fact.">
        <title>Exploiting Issatchenkia orientalis SD108 for succinic acid production.</title>
        <authorList>
            <person name="Xiao H."/>
            <person name="Shao Z."/>
            <person name="Jiang Y."/>
            <person name="Dole S."/>
            <person name="Zhao H."/>
        </authorList>
    </citation>
    <scope>NUCLEOTIDE SEQUENCE [LARGE SCALE GENOMIC DNA]</scope>
    <source>
        <strain evidence="9">SD108</strain>
    </source>
</reference>
<dbReference type="GO" id="GO:0003723">
    <property type="term" value="F:RNA binding"/>
    <property type="evidence" value="ECO:0007669"/>
    <property type="project" value="UniProtKB-KW"/>
</dbReference>
<reference evidence="8 11" key="5">
    <citation type="submission" date="2017-05" db="EMBL/GenBank/DDBJ databases">
        <title>The Genome Sequence of Candida krusei Ckrusei653.</title>
        <authorList>
            <person name="Cuomo C."/>
            <person name="Forche A."/>
            <person name="Young S."/>
            <person name="Abouelleil A."/>
            <person name="Cao P."/>
            <person name="Chapman S."/>
            <person name="Cusick C."/>
            <person name="Shea T."/>
            <person name="Nusbaum C."/>
            <person name="Birren B."/>
        </authorList>
    </citation>
    <scope>NUCLEOTIDE SEQUENCE [LARGE SCALE GENOMIC DNA]</scope>
    <source>
        <strain evidence="8 11">Ckrusei653</strain>
    </source>
</reference>
<accession>A0A099P0R7</accession>
<dbReference type="Proteomes" id="UP000029867">
    <property type="component" value="Unassembled WGS sequence"/>
</dbReference>
<keyword evidence="3" id="KW-0694">RNA-binding</keyword>
<feature type="region of interest" description="Disordered" evidence="5">
    <location>
        <begin position="103"/>
        <end position="160"/>
    </location>
</feature>
<evidence type="ECO:0000313" key="7">
    <source>
        <dbReference type="EMBL" id="ONH73657.1"/>
    </source>
</evidence>
<name>A0A099P0R7_PICKU</name>
<sequence>MSLLNIDLSNLPSVEEPWGPSKTTPSSLRFNGVPYAPFIKSDKLGKIADWQVSKEEEQLKGNANQKKRDVYHAYGASAAKMFGAETEDKGFSLVENTTTSTTQKQAVLKGGRKQNTTGTKKKDAASVLKKTVAPSIKKSAPAASKPAKWGNGNNNKWGSNKWNAEETKQSDGSIAIGEKWVSVAEIEFNKLTKLNLDTPKPITLSTNGTMYQYQKKYETNTVAPLEPTIKVITHQTSSQDPNLKNFASEGAAKVFITDEIIAQLMCAPKSNASWDVIVTKKDGKIFFDKREDTFYVPIDENAPLADLKEFDVNHPANLKLEFEEITNSYVQGSLGTNSKKFEGKSPIASSAAISKAYKYVKYELPNGTSSDDDQGTIPIIVRTSFDAYNILASSTLSVHALLQYKSNDWRAKFHGSSQGNIFIDEVKKNNNMISQWTTQSALAGVNSLKIGFVTRENTKSFKSHIVAGTMTFGVDMLMQQLKVNLNNGWGILKSFIDIIEHEGGEGDYRLVIFKVPNSQKINIYKVPFESFDF</sequence>
<dbReference type="GO" id="GO:0005852">
    <property type="term" value="C:eukaryotic translation initiation factor 3 complex"/>
    <property type="evidence" value="ECO:0007669"/>
    <property type="project" value="InterPro"/>
</dbReference>
<dbReference type="EMBL" id="JQFK01000031">
    <property type="protein sequence ID" value="KGK37691.1"/>
    <property type="molecule type" value="Genomic_DNA"/>
</dbReference>
<proteinExistence type="predicted"/>
<evidence type="ECO:0000256" key="1">
    <source>
        <dbReference type="ARBA" id="ARBA00022490"/>
    </source>
</evidence>
<dbReference type="GO" id="GO:0003743">
    <property type="term" value="F:translation initiation factor activity"/>
    <property type="evidence" value="ECO:0007669"/>
    <property type="project" value="UniProtKB-KW"/>
</dbReference>
<evidence type="ECO:0000256" key="3">
    <source>
        <dbReference type="ARBA" id="ARBA00022884"/>
    </source>
</evidence>
<evidence type="ECO:0000256" key="2">
    <source>
        <dbReference type="ARBA" id="ARBA00022540"/>
    </source>
</evidence>
<keyword evidence="2 7" id="KW-0396">Initiation factor</keyword>
<dbReference type="AlphaFoldDB" id="A0A099P0R7"/>
<dbReference type="eggNOG" id="KOG2479">
    <property type="taxonomic scope" value="Eukaryota"/>
</dbReference>
<keyword evidence="1" id="KW-0963">Cytoplasm</keyword>
<organism evidence="6 9">
    <name type="scientific">Pichia kudriavzevii</name>
    <name type="common">Yeast</name>
    <name type="synonym">Issatchenkia orientalis</name>
    <dbReference type="NCBI Taxonomy" id="4909"/>
    <lineage>
        <taxon>Eukaryota</taxon>
        <taxon>Fungi</taxon>
        <taxon>Dikarya</taxon>
        <taxon>Ascomycota</taxon>
        <taxon>Saccharomycotina</taxon>
        <taxon>Pichiomycetes</taxon>
        <taxon>Pichiales</taxon>
        <taxon>Pichiaceae</taxon>
        <taxon>Pichia</taxon>
    </lineage>
</organism>
<evidence type="ECO:0000313" key="8">
    <source>
        <dbReference type="EMBL" id="OUT20515.1"/>
    </source>
</evidence>
<evidence type="ECO:0000313" key="9">
    <source>
        <dbReference type="Proteomes" id="UP000029867"/>
    </source>
</evidence>
<keyword evidence="4" id="KW-0648">Protein biosynthesis</keyword>
<dbReference type="VEuPathDB" id="FungiDB:C5L36_0A07990"/>
<reference evidence="7" key="4">
    <citation type="submission" date="2017-01" db="EMBL/GenBank/DDBJ databases">
        <authorList>
            <person name="Mah S.A."/>
            <person name="Swanson W.J."/>
            <person name="Moy G.W."/>
            <person name="Vacquier V.D."/>
        </authorList>
    </citation>
    <scope>NUCLEOTIDE SEQUENCE [LARGE SCALE GENOMIC DNA]</scope>
    <source>
        <strain evidence="7">129</strain>
    </source>
</reference>
<dbReference type="PANTHER" id="PTHR12399:SF0">
    <property type="entry name" value="EUKARYOTIC TRANSLATION INITIATION FACTOR 3 SUBUNIT D"/>
    <property type="match status" value="1"/>
</dbReference>
<evidence type="ECO:0000313" key="10">
    <source>
        <dbReference type="Proteomes" id="UP000189274"/>
    </source>
</evidence>
<feature type="compositionally biased region" description="Low complexity" evidence="5">
    <location>
        <begin position="133"/>
        <end position="160"/>
    </location>
</feature>
<dbReference type="PANTHER" id="PTHR12399">
    <property type="entry name" value="EUKARYOTIC TRANSLATION INITIATION FACTOR 3 SUBUNIT 7"/>
    <property type="match status" value="1"/>
</dbReference>
<dbReference type="Proteomes" id="UP000195871">
    <property type="component" value="Unassembled WGS sequence"/>
</dbReference>
<dbReference type="InterPro" id="IPR007783">
    <property type="entry name" value="eIF3d"/>
</dbReference>
<evidence type="ECO:0000313" key="11">
    <source>
        <dbReference type="Proteomes" id="UP000195871"/>
    </source>
</evidence>
<dbReference type="Pfam" id="PF05091">
    <property type="entry name" value="eIF-3_zeta"/>
    <property type="match status" value="1"/>
</dbReference>
<reference evidence="10" key="3">
    <citation type="journal article" date="2017" name="Genome Announc.">
        <title>Genome sequences of Cyberlindnera fabianii 65, Pichia kudriavzevii 129, and Saccharomyces cerevisiae 131 isolated from fermented masau fruits in Zimbabwe.</title>
        <authorList>
            <person name="van Rijswijck I.M.H."/>
            <person name="Derks M.F.L."/>
            <person name="Abee T."/>
            <person name="de Ridder D."/>
            <person name="Smid E.J."/>
        </authorList>
    </citation>
    <scope>NUCLEOTIDE SEQUENCE [LARGE SCALE GENOMIC DNA]</scope>
    <source>
        <strain evidence="10">129</strain>
    </source>
</reference>
<evidence type="ECO:0000313" key="6">
    <source>
        <dbReference type="EMBL" id="KGK37691.1"/>
    </source>
</evidence>
<dbReference type="Proteomes" id="UP000189274">
    <property type="component" value="Unassembled WGS sequence"/>
</dbReference>
<comment type="caution">
    <text evidence="6">The sequence shown here is derived from an EMBL/GenBank/DDBJ whole genome shotgun (WGS) entry which is preliminary data.</text>
</comment>
<reference evidence="6" key="2">
    <citation type="submission" date="2014-08" db="EMBL/GenBank/DDBJ databases">
        <title>Exploiting Issatchenkia orientalis SD108 for Succinic Acid Production.</title>
        <authorList>
            <person name="Xiao H."/>
            <person name="Shao Z."/>
            <person name="Jiang Y."/>
            <person name="Dole S."/>
            <person name="Zhao H."/>
        </authorList>
    </citation>
    <scope>NUCLEOTIDE SEQUENCE [LARGE SCALE GENOMIC DNA]</scope>
    <source>
        <strain evidence="6">SD108</strain>
    </source>
</reference>
<dbReference type="EMBL" id="NHMM01000007">
    <property type="protein sequence ID" value="OUT20515.1"/>
    <property type="molecule type" value="Genomic_DNA"/>
</dbReference>
<dbReference type="PIRSF" id="PIRSF016281">
    <property type="entry name" value="EIF-3_zeta"/>
    <property type="match status" value="1"/>
</dbReference>
<evidence type="ECO:0000256" key="4">
    <source>
        <dbReference type="ARBA" id="ARBA00022917"/>
    </source>
</evidence>
<dbReference type="EMBL" id="MQVM01000013">
    <property type="protein sequence ID" value="ONH73657.1"/>
    <property type="molecule type" value="Genomic_DNA"/>
</dbReference>
<evidence type="ECO:0000256" key="5">
    <source>
        <dbReference type="SAM" id="MobiDB-lite"/>
    </source>
</evidence>
<protein>
    <submittedName>
        <fullName evidence="7">Eukaryotic translation initiation factor 3 subunit D</fullName>
    </submittedName>
</protein>
<dbReference type="HOGENOM" id="CLU_024521_2_0_1"/>